<name>A0ABR9KC52_9ACTN</name>
<dbReference type="InterPro" id="IPR029032">
    <property type="entry name" value="AhpD-like"/>
</dbReference>
<dbReference type="RefSeq" id="WP_225958564.1">
    <property type="nucleotide sequence ID" value="NZ_BAAASY010000001.1"/>
</dbReference>
<evidence type="ECO:0000259" key="1">
    <source>
        <dbReference type="Pfam" id="PF02627"/>
    </source>
</evidence>
<gene>
    <name evidence="2" type="ORF">H4W81_002363</name>
</gene>
<reference evidence="2 3" key="1">
    <citation type="submission" date="2020-10" db="EMBL/GenBank/DDBJ databases">
        <title>Sequencing the genomes of 1000 actinobacteria strains.</title>
        <authorList>
            <person name="Klenk H.-P."/>
        </authorList>
    </citation>
    <scope>NUCLEOTIDE SEQUENCE [LARGE SCALE GENOMIC DNA]</scope>
    <source>
        <strain evidence="2 3">DSM 43748</strain>
    </source>
</reference>
<evidence type="ECO:0000313" key="2">
    <source>
        <dbReference type="EMBL" id="MBE1559584.1"/>
    </source>
</evidence>
<dbReference type="EMBL" id="JADBEF010000001">
    <property type="protein sequence ID" value="MBE1559584.1"/>
    <property type="molecule type" value="Genomic_DNA"/>
</dbReference>
<dbReference type="Gene3D" id="1.20.1290.10">
    <property type="entry name" value="AhpD-like"/>
    <property type="match status" value="1"/>
</dbReference>
<organism evidence="2 3">
    <name type="scientific">Nonomuraea africana</name>
    <dbReference type="NCBI Taxonomy" id="46171"/>
    <lineage>
        <taxon>Bacteria</taxon>
        <taxon>Bacillati</taxon>
        <taxon>Actinomycetota</taxon>
        <taxon>Actinomycetes</taxon>
        <taxon>Streptosporangiales</taxon>
        <taxon>Streptosporangiaceae</taxon>
        <taxon>Nonomuraea</taxon>
    </lineage>
</organism>
<protein>
    <submittedName>
        <fullName evidence="2">AhpD family alkylhydroperoxidase</fullName>
    </submittedName>
</protein>
<comment type="caution">
    <text evidence="2">The sequence shown here is derived from an EMBL/GenBank/DDBJ whole genome shotgun (WGS) entry which is preliminary data.</text>
</comment>
<dbReference type="Proteomes" id="UP000661607">
    <property type="component" value="Unassembled WGS sequence"/>
</dbReference>
<sequence>MRNPAYVLPDTMQGIQLLMKSMGQGGVPEQTMALVGLRASQINGGGACVHVEAIGAREAGVSDERLLALPAWRETPFFTDAERAALALVEAATRLADRPGDAVSDELWEEFAAHYDERQRAALILYIATGAFFNTINATIKEQAGTTWT</sequence>
<proteinExistence type="predicted"/>
<feature type="domain" description="Carboxymuconolactone decarboxylase-like" evidence="1">
    <location>
        <begin position="9"/>
        <end position="90"/>
    </location>
</feature>
<dbReference type="PANTHER" id="PTHR34846:SF7">
    <property type="entry name" value="BLL7811 PROTEIN"/>
    <property type="match status" value="1"/>
</dbReference>
<accession>A0ABR9KC52</accession>
<evidence type="ECO:0000313" key="3">
    <source>
        <dbReference type="Proteomes" id="UP000661607"/>
    </source>
</evidence>
<dbReference type="PANTHER" id="PTHR34846">
    <property type="entry name" value="4-CARBOXYMUCONOLACTONE DECARBOXYLASE FAMILY PROTEIN (AFU_ORTHOLOGUE AFUA_6G11590)"/>
    <property type="match status" value="1"/>
</dbReference>
<keyword evidence="3" id="KW-1185">Reference proteome</keyword>
<dbReference type="SUPFAM" id="SSF69118">
    <property type="entry name" value="AhpD-like"/>
    <property type="match status" value="1"/>
</dbReference>
<dbReference type="Pfam" id="PF02627">
    <property type="entry name" value="CMD"/>
    <property type="match status" value="1"/>
</dbReference>
<dbReference type="InterPro" id="IPR003779">
    <property type="entry name" value="CMD-like"/>
</dbReference>